<dbReference type="PANTHER" id="PTHR38459">
    <property type="entry name" value="PROPHAGE BACTOPRENOL-LINKED GLUCOSE TRANSLOCASE HOMOLOG"/>
    <property type="match status" value="1"/>
</dbReference>
<dbReference type="PANTHER" id="PTHR38459:SF1">
    <property type="entry name" value="PROPHAGE BACTOPRENOL-LINKED GLUCOSE TRANSLOCASE HOMOLOG"/>
    <property type="match status" value="1"/>
</dbReference>
<evidence type="ECO:0000313" key="8">
    <source>
        <dbReference type="EMBL" id="GIU41175.1"/>
    </source>
</evidence>
<evidence type="ECO:0000313" key="9">
    <source>
        <dbReference type="Proteomes" id="UP000887104"/>
    </source>
</evidence>
<sequence>MSSKLAASAQSIAKANGPNLGDKYQAFARFLIVGAGVFVVDATLFYLLFHLFGLGLMQARSLAFATAVIVSWFINRNWTFNRRQHRPKVKQLSASILVACTAAIANLSVFYLLNFLFKPLLFSQSLLVSLSFALGVLAGLGVNWLGANYWTFSAKVTG</sequence>
<dbReference type="Pfam" id="PF04138">
    <property type="entry name" value="GtrA_DPMS_TM"/>
    <property type="match status" value="1"/>
</dbReference>
<dbReference type="InterPro" id="IPR051401">
    <property type="entry name" value="GtrA_CellWall_Glycosyl"/>
</dbReference>
<comment type="subcellular location">
    <subcellularLocation>
        <location evidence="1">Membrane</location>
        <topology evidence="1">Multi-pass membrane protein</topology>
    </subcellularLocation>
</comment>
<dbReference type="EMBL" id="BPEY01000005">
    <property type="protein sequence ID" value="GIU41175.1"/>
    <property type="molecule type" value="Genomic_DNA"/>
</dbReference>
<keyword evidence="5 6" id="KW-0472">Membrane</keyword>
<evidence type="ECO:0000256" key="5">
    <source>
        <dbReference type="ARBA" id="ARBA00023136"/>
    </source>
</evidence>
<name>A0ABQ4P0Z0_9GAMM</name>
<dbReference type="InterPro" id="IPR007267">
    <property type="entry name" value="GtrA_DPMS_TM"/>
</dbReference>
<keyword evidence="9" id="KW-1185">Reference proteome</keyword>
<evidence type="ECO:0000259" key="7">
    <source>
        <dbReference type="Pfam" id="PF04138"/>
    </source>
</evidence>
<evidence type="ECO:0000256" key="2">
    <source>
        <dbReference type="ARBA" id="ARBA00009399"/>
    </source>
</evidence>
<feature type="domain" description="GtrA/DPMS transmembrane" evidence="7">
    <location>
        <begin position="29"/>
        <end position="152"/>
    </location>
</feature>
<evidence type="ECO:0000256" key="3">
    <source>
        <dbReference type="ARBA" id="ARBA00022692"/>
    </source>
</evidence>
<evidence type="ECO:0000256" key="6">
    <source>
        <dbReference type="SAM" id="Phobius"/>
    </source>
</evidence>
<dbReference type="RefSeq" id="WP_220778951.1">
    <property type="nucleotide sequence ID" value="NZ_BPEY01000005.1"/>
</dbReference>
<organism evidence="8 9">
    <name type="scientific">Shewanella sairae</name>
    <dbReference type="NCBI Taxonomy" id="190310"/>
    <lineage>
        <taxon>Bacteria</taxon>
        <taxon>Pseudomonadati</taxon>
        <taxon>Pseudomonadota</taxon>
        <taxon>Gammaproteobacteria</taxon>
        <taxon>Alteromonadales</taxon>
        <taxon>Shewanellaceae</taxon>
        <taxon>Shewanella</taxon>
    </lineage>
</organism>
<reference evidence="8" key="1">
    <citation type="submission" date="2021-05" db="EMBL/GenBank/DDBJ databases">
        <title>Molecular characterization for Shewanella algae harboring chromosomal blaOXA-55-like strains isolated from clinical and environment sample.</title>
        <authorList>
            <person name="Ohama Y."/>
            <person name="Aoki K."/>
            <person name="Harada S."/>
            <person name="Moriya K."/>
            <person name="Ishii Y."/>
            <person name="Tateda K."/>
        </authorList>
    </citation>
    <scope>NUCLEOTIDE SEQUENCE</scope>
    <source>
        <strain evidence="8">JCM 11563</strain>
    </source>
</reference>
<feature type="transmembrane region" description="Helical" evidence="6">
    <location>
        <begin position="55"/>
        <end position="74"/>
    </location>
</feature>
<comment type="caution">
    <text evidence="8">The sequence shown here is derived from an EMBL/GenBank/DDBJ whole genome shotgun (WGS) entry which is preliminary data.</text>
</comment>
<evidence type="ECO:0000256" key="1">
    <source>
        <dbReference type="ARBA" id="ARBA00004141"/>
    </source>
</evidence>
<proteinExistence type="inferred from homology"/>
<gene>
    <name evidence="8" type="ORF">TUM4438_04400</name>
</gene>
<evidence type="ECO:0000256" key="4">
    <source>
        <dbReference type="ARBA" id="ARBA00022989"/>
    </source>
</evidence>
<feature type="transmembrane region" description="Helical" evidence="6">
    <location>
        <begin position="125"/>
        <end position="145"/>
    </location>
</feature>
<protein>
    <recommendedName>
        <fullName evidence="7">GtrA/DPMS transmembrane domain-containing protein</fullName>
    </recommendedName>
</protein>
<keyword evidence="3 6" id="KW-0812">Transmembrane</keyword>
<accession>A0ABQ4P0Z0</accession>
<comment type="similarity">
    <text evidence="2">Belongs to the GtrA family.</text>
</comment>
<keyword evidence="4 6" id="KW-1133">Transmembrane helix</keyword>
<feature type="transmembrane region" description="Helical" evidence="6">
    <location>
        <begin position="30"/>
        <end position="49"/>
    </location>
</feature>
<feature type="transmembrane region" description="Helical" evidence="6">
    <location>
        <begin position="94"/>
        <end position="113"/>
    </location>
</feature>
<dbReference type="Proteomes" id="UP000887104">
    <property type="component" value="Unassembled WGS sequence"/>
</dbReference>